<feature type="domain" description="Acyl-CoA thioesterase-like N-terminal HotDog" evidence="1">
    <location>
        <begin position="45"/>
        <end position="120"/>
    </location>
</feature>
<gene>
    <name evidence="3" type="ORF">WCD41_28065</name>
</gene>
<accession>A0ABU8ND76</accession>
<evidence type="ECO:0000313" key="4">
    <source>
        <dbReference type="Proteomes" id="UP001370100"/>
    </source>
</evidence>
<keyword evidence="4" id="KW-1185">Reference proteome</keyword>
<organism evidence="3 4">
    <name type="scientific">Actinomycetospora aeridis</name>
    <dbReference type="NCBI Taxonomy" id="3129231"/>
    <lineage>
        <taxon>Bacteria</taxon>
        <taxon>Bacillati</taxon>
        <taxon>Actinomycetota</taxon>
        <taxon>Actinomycetes</taxon>
        <taxon>Pseudonocardiales</taxon>
        <taxon>Pseudonocardiaceae</taxon>
        <taxon>Actinomycetospora</taxon>
    </lineage>
</organism>
<feature type="domain" description="Acyl-CoA thioesterase-like C-terminal" evidence="2">
    <location>
        <begin position="151"/>
        <end position="267"/>
    </location>
</feature>
<protein>
    <submittedName>
        <fullName evidence="3">Acyl-CoA thioesterase domain-containing protein</fullName>
    </submittedName>
</protein>
<name>A0ABU8ND76_9PSEU</name>
<dbReference type="Gene3D" id="2.40.160.210">
    <property type="entry name" value="Acyl-CoA thioesterase, double hotdog domain"/>
    <property type="match status" value="1"/>
</dbReference>
<comment type="caution">
    <text evidence="3">The sequence shown here is derived from an EMBL/GenBank/DDBJ whole genome shotgun (WGS) entry which is preliminary data.</text>
</comment>
<reference evidence="3 4" key="1">
    <citation type="submission" date="2024-03" db="EMBL/GenBank/DDBJ databases">
        <title>Actinomycetospora sp. OC33-EN06, a novel actinomycete isolated from wild orchid (Aerides multiflora).</title>
        <authorList>
            <person name="Suriyachadkun C."/>
        </authorList>
    </citation>
    <scope>NUCLEOTIDE SEQUENCE [LARGE SCALE GENOMIC DNA]</scope>
    <source>
        <strain evidence="3 4">OC33-EN06</strain>
    </source>
</reference>
<dbReference type="InterPro" id="IPR049450">
    <property type="entry name" value="ACOT8-like_C"/>
</dbReference>
<dbReference type="Pfam" id="PF20789">
    <property type="entry name" value="4HBT_3C"/>
    <property type="match status" value="1"/>
</dbReference>
<evidence type="ECO:0000313" key="3">
    <source>
        <dbReference type="EMBL" id="MEJ2890344.1"/>
    </source>
</evidence>
<proteinExistence type="predicted"/>
<dbReference type="InterPro" id="IPR049449">
    <property type="entry name" value="TesB_ACOT8-like_N"/>
</dbReference>
<dbReference type="Proteomes" id="UP001370100">
    <property type="component" value="Unassembled WGS sequence"/>
</dbReference>
<sequence length="285" mass="29767">MSCAGTPVDHGQPAAFFRVDGGLFVPLPRATSGWGGPDGAGQLRGTAVSGLLARAAERAAHELEGAERFRPVRWTLDLFRPGAMVPSTAQATIVRGGRRLRLIDAVLLQEGTTVARATLLLLATGGPSSGTTWAGPLPDTPEAPPADLEPDPVEPILYRSDDGWSDDPRAHTNDARKAVWFPAAPLVEGEDPTPFEHVAVLADAANLTSSWGTRGVEFINADATLTLTRLPAHGEGVGMIATSRVESDGLATGTTTVFDRHGPLGSAVVSTLANGRHAVDPSRAR</sequence>
<dbReference type="InterPro" id="IPR029069">
    <property type="entry name" value="HotDog_dom_sf"/>
</dbReference>
<dbReference type="InterPro" id="IPR042171">
    <property type="entry name" value="Acyl-CoA_hotdog"/>
</dbReference>
<dbReference type="RefSeq" id="WP_337718541.1">
    <property type="nucleotide sequence ID" value="NZ_JBBEGL010000012.1"/>
</dbReference>
<evidence type="ECO:0000259" key="2">
    <source>
        <dbReference type="Pfam" id="PF20789"/>
    </source>
</evidence>
<dbReference type="SUPFAM" id="SSF54637">
    <property type="entry name" value="Thioesterase/thiol ester dehydrase-isomerase"/>
    <property type="match status" value="1"/>
</dbReference>
<dbReference type="EMBL" id="JBBEGL010000012">
    <property type="protein sequence ID" value="MEJ2890344.1"/>
    <property type="molecule type" value="Genomic_DNA"/>
</dbReference>
<evidence type="ECO:0000259" key="1">
    <source>
        <dbReference type="Pfam" id="PF13622"/>
    </source>
</evidence>
<dbReference type="Pfam" id="PF13622">
    <property type="entry name" value="4HBT_3"/>
    <property type="match status" value="1"/>
</dbReference>